<dbReference type="Proteomes" id="UP000186817">
    <property type="component" value="Unassembled WGS sequence"/>
</dbReference>
<dbReference type="EMBL" id="LSRX01000049">
    <property type="protein sequence ID" value="OLQ12090.1"/>
    <property type="molecule type" value="Genomic_DNA"/>
</dbReference>
<proteinExistence type="predicted"/>
<reference evidence="2 3" key="1">
    <citation type="submission" date="2016-02" db="EMBL/GenBank/DDBJ databases">
        <title>Genome analysis of coral dinoflagellate symbionts highlights evolutionary adaptations to a symbiotic lifestyle.</title>
        <authorList>
            <person name="Aranda M."/>
            <person name="Li Y."/>
            <person name="Liew Y.J."/>
            <person name="Baumgarten S."/>
            <person name="Simakov O."/>
            <person name="Wilson M."/>
            <person name="Piel J."/>
            <person name="Ashoor H."/>
            <person name="Bougouffa S."/>
            <person name="Bajic V.B."/>
            <person name="Ryu T."/>
            <person name="Ravasi T."/>
            <person name="Bayer T."/>
            <person name="Micklem G."/>
            <person name="Kim H."/>
            <person name="Bhak J."/>
            <person name="Lajeunesse T.C."/>
            <person name="Voolstra C.R."/>
        </authorList>
    </citation>
    <scope>NUCLEOTIDE SEQUENCE [LARGE SCALE GENOMIC DNA]</scope>
    <source>
        <strain evidence="2 3">CCMP2467</strain>
    </source>
</reference>
<organism evidence="2 3">
    <name type="scientific">Symbiodinium microadriaticum</name>
    <name type="common">Dinoflagellate</name>
    <name type="synonym">Zooxanthella microadriatica</name>
    <dbReference type="NCBI Taxonomy" id="2951"/>
    <lineage>
        <taxon>Eukaryota</taxon>
        <taxon>Sar</taxon>
        <taxon>Alveolata</taxon>
        <taxon>Dinophyceae</taxon>
        <taxon>Suessiales</taxon>
        <taxon>Symbiodiniaceae</taxon>
        <taxon>Symbiodinium</taxon>
    </lineage>
</organism>
<evidence type="ECO:0000313" key="2">
    <source>
        <dbReference type="EMBL" id="OLQ12090.1"/>
    </source>
</evidence>
<protein>
    <submittedName>
        <fullName evidence="2">Uncharacterized protein</fullName>
    </submittedName>
</protein>
<name>A0A1Q9EXB9_SYMMI</name>
<feature type="region of interest" description="Disordered" evidence="1">
    <location>
        <begin position="66"/>
        <end position="113"/>
    </location>
</feature>
<accession>A0A1Q9EXB9</accession>
<gene>
    <name evidence="2" type="ORF">AK812_SmicGene4056</name>
</gene>
<evidence type="ECO:0000256" key="1">
    <source>
        <dbReference type="SAM" id="MobiDB-lite"/>
    </source>
</evidence>
<keyword evidence="3" id="KW-1185">Reference proteome</keyword>
<dbReference type="AlphaFoldDB" id="A0A1Q9EXB9"/>
<dbReference type="OrthoDB" id="10429494at2759"/>
<sequence>MLRPVLVAANEKVINLQFLRPAVAVEKGKALKFSFNIKQGEKLPEVDQFGGIDSFIEIRATRGDVRDAVSKRKPEEQQEQQQEQEQEQDREQETQQEQEQSPRRGKSKKEDFSLEPDKKCIWSGKQRTNVHPDTVTPKYNQILWDSNAPMADYPVGHHVMEIKEVVLFEATTSAAERGKLRKALIDLLLRHCKDPEASVLLLCDAGMLRSAQFAAEVAEEKMHEALRRIHIKYVPRPAGTAGSPPQALEVLLALQAVRFRPTLVAVLDLTTLTEP</sequence>
<feature type="compositionally biased region" description="Basic and acidic residues" evidence="1">
    <location>
        <begin position="66"/>
        <end position="76"/>
    </location>
</feature>
<evidence type="ECO:0000313" key="3">
    <source>
        <dbReference type="Proteomes" id="UP000186817"/>
    </source>
</evidence>
<comment type="caution">
    <text evidence="2">The sequence shown here is derived from an EMBL/GenBank/DDBJ whole genome shotgun (WGS) entry which is preliminary data.</text>
</comment>